<comment type="caution">
    <text evidence="1">The sequence shown here is derived from an EMBL/GenBank/DDBJ whole genome shotgun (WGS) entry which is preliminary data.</text>
</comment>
<protein>
    <submittedName>
        <fullName evidence="1">Uncharacterized protein</fullName>
    </submittedName>
</protein>
<sequence>MAASTTKNPITTPPTLQPGRKKNKIIVVMGATEPENPALLSISPPVYQENGKSKRVHRHHRLLQPSPSSLHSSSPPSHLLQSRVCLCLHVCHPSSCLSPCTNTFQLQKRSFFFCDTLYFTVYLVLAFMWVASQSFHMRPVHRKEYPENLEKIMKPSDFPALDVFICTADPYKEPPINVVNTALSVMAYDYPTEKVSVYVSDDGGSALTLFAFMEAAKFASHWLPFCREKNITVRSPEVYFGTSNHSWCSETEKIKVKYSFSTVVFLLFNSVINYKSCPTMIFLSFKRKHTTWDRYVRVVKETDLKPDALRPRRVEHVVETGNVSNEYVSGDEEREAFSKWTDGFTRQDHPTVIQVFLENIKDRDITGHLLPNLIYVSRQKSKTSRHNFKAGALNTLLRVSAVMTNAPIVLTLDCDMYSNDPKTPLRVLCYVCDSAAQSDLSYVQFPQCFRGLNKNDIYASEIKRVFEINPLGMDGLKGPDYLGTGTFFCRRAFFGDPSTFMSPEIPQLHPNHAVDKPLKSPSILSLAHQVAGCNYENQTNWGCKMGFRYGSLVEDYYTGYWMHCDGWRSIFCHPERPAFYGDAPIALVDLINQNKRCVIGLLEVAFSKYSTLTFGIHRIGLMGLSYAHYSCWPFWAIPITVYAFLPQLALLKGVSIFPKVSEPWFLLYLFLFIGAYAKEYLEFILEGSTFRKWWNDQRIWMIRGLTCFLFGSIEYLLQSFGISAPGFNVTSKVLDDEQSKRYEQEIFEFGVPSPMFVTLATSAIINLFSFFKGFLDIMSGNNMEGLFLQMFLAGFLMVNCLPVYEAMFLRSDKGKMPTKITLISTFLAGALYAAASHIF</sequence>
<dbReference type="Proteomes" id="UP001163603">
    <property type="component" value="Chromosome 2"/>
</dbReference>
<name>A0ACC0ZA89_9ROSI</name>
<dbReference type="EMBL" id="CM047737">
    <property type="protein sequence ID" value="KAJ0048496.1"/>
    <property type="molecule type" value="Genomic_DNA"/>
</dbReference>
<organism evidence="1 2">
    <name type="scientific">Pistacia integerrima</name>
    <dbReference type="NCBI Taxonomy" id="434235"/>
    <lineage>
        <taxon>Eukaryota</taxon>
        <taxon>Viridiplantae</taxon>
        <taxon>Streptophyta</taxon>
        <taxon>Embryophyta</taxon>
        <taxon>Tracheophyta</taxon>
        <taxon>Spermatophyta</taxon>
        <taxon>Magnoliopsida</taxon>
        <taxon>eudicotyledons</taxon>
        <taxon>Gunneridae</taxon>
        <taxon>Pentapetalae</taxon>
        <taxon>rosids</taxon>
        <taxon>malvids</taxon>
        <taxon>Sapindales</taxon>
        <taxon>Anacardiaceae</taxon>
        <taxon>Pistacia</taxon>
    </lineage>
</organism>
<keyword evidence="2" id="KW-1185">Reference proteome</keyword>
<evidence type="ECO:0000313" key="1">
    <source>
        <dbReference type="EMBL" id="KAJ0048496.1"/>
    </source>
</evidence>
<evidence type="ECO:0000313" key="2">
    <source>
        <dbReference type="Proteomes" id="UP001163603"/>
    </source>
</evidence>
<gene>
    <name evidence="1" type="ORF">Pint_14891</name>
</gene>
<proteinExistence type="predicted"/>
<reference evidence="2" key="1">
    <citation type="journal article" date="2023" name="G3 (Bethesda)">
        <title>Genome assembly and association tests identify interacting loci associated with vigor, precocity, and sex in interspecific pistachio rootstocks.</title>
        <authorList>
            <person name="Palmer W."/>
            <person name="Jacygrad E."/>
            <person name="Sagayaradj S."/>
            <person name="Cavanaugh K."/>
            <person name="Han R."/>
            <person name="Bertier L."/>
            <person name="Beede B."/>
            <person name="Kafkas S."/>
            <person name="Golino D."/>
            <person name="Preece J."/>
            <person name="Michelmore R."/>
        </authorList>
    </citation>
    <scope>NUCLEOTIDE SEQUENCE [LARGE SCALE GENOMIC DNA]</scope>
</reference>
<accession>A0ACC0ZA89</accession>